<protein>
    <submittedName>
        <fullName evidence="1">Uncharacterized protein</fullName>
    </submittedName>
</protein>
<accession>A0A653CQT5</accession>
<gene>
    <name evidence="1" type="ORF">CALMAC_LOCUS11105</name>
</gene>
<name>A0A653CQT5_CALMS</name>
<evidence type="ECO:0000313" key="2">
    <source>
        <dbReference type="Proteomes" id="UP000410492"/>
    </source>
</evidence>
<reference evidence="1 2" key="1">
    <citation type="submission" date="2019-01" db="EMBL/GenBank/DDBJ databases">
        <authorList>
            <person name="Sayadi A."/>
        </authorList>
    </citation>
    <scope>NUCLEOTIDE SEQUENCE [LARGE SCALE GENOMIC DNA]</scope>
</reference>
<proteinExistence type="predicted"/>
<keyword evidence="2" id="KW-1185">Reference proteome</keyword>
<evidence type="ECO:0000313" key="1">
    <source>
        <dbReference type="EMBL" id="VEN50284.1"/>
    </source>
</evidence>
<feature type="non-terminal residue" evidence="1">
    <location>
        <position position="1"/>
    </location>
</feature>
<dbReference type="Proteomes" id="UP000410492">
    <property type="component" value="Unassembled WGS sequence"/>
</dbReference>
<dbReference type="EMBL" id="CAACVG010008549">
    <property type="protein sequence ID" value="VEN50284.1"/>
    <property type="molecule type" value="Genomic_DNA"/>
</dbReference>
<sequence length="43" mass="4771">EKHVSTCFESAAIATGVSEKQQLLQTFIHIQIKQLLLLVVFAS</sequence>
<organism evidence="1 2">
    <name type="scientific">Callosobruchus maculatus</name>
    <name type="common">Southern cowpea weevil</name>
    <name type="synonym">Pulse bruchid</name>
    <dbReference type="NCBI Taxonomy" id="64391"/>
    <lineage>
        <taxon>Eukaryota</taxon>
        <taxon>Metazoa</taxon>
        <taxon>Ecdysozoa</taxon>
        <taxon>Arthropoda</taxon>
        <taxon>Hexapoda</taxon>
        <taxon>Insecta</taxon>
        <taxon>Pterygota</taxon>
        <taxon>Neoptera</taxon>
        <taxon>Endopterygota</taxon>
        <taxon>Coleoptera</taxon>
        <taxon>Polyphaga</taxon>
        <taxon>Cucujiformia</taxon>
        <taxon>Chrysomeloidea</taxon>
        <taxon>Chrysomelidae</taxon>
        <taxon>Bruchinae</taxon>
        <taxon>Bruchini</taxon>
        <taxon>Callosobruchus</taxon>
    </lineage>
</organism>
<dbReference type="AlphaFoldDB" id="A0A653CQT5"/>